<accession>W1DKM0</accession>
<proteinExistence type="predicted"/>
<organism evidence="2 3">
    <name type="scientific">Klebsiella pneumoniae IS43</name>
    <dbReference type="NCBI Taxonomy" id="1432552"/>
    <lineage>
        <taxon>Bacteria</taxon>
        <taxon>Pseudomonadati</taxon>
        <taxon>Pseudomonadota</taxon>
        <taxon>Gammaproteobacteria</taxon>
        <taxon>Enterobacterales</taxon>
        <taxon>Enterobacteriaceae</taxon>
        <taxon>Klebsiella/Raoultella group</taxon>
        <taxon>Klebsiella</taxon>
        <taxon>Klebsiella pneumoniae complex</taxon>
    </lineage>
</organism>
<evidence type="ECO:0000313" key="3">
    <source>
        <dbReference type="Proteomes" id="UP000019183"/>
    </source>
</evidence>
<protein>
    <submittedName>
        <fullName evidence="2">Uncharacterized protein</fullName>
    </submittedName>
</protein>
<dbReference type="EMBL" id="CBWK010000340">
    <property type="protein sequence ID" value="CDL09292.1"/>
    <property type="molecule type" value="Genomic_DNA"/>
</dbReference>
<sequence length="73" mass="7812">MRLSSSIRSTSTSILPPLALRPNRRAGITRVLLNTSRSPGLSLSRMSVKVPCVSAPVGPSRESKRQLLRSGIG</sequence>
<name>W1DKM0_KLEPN</name>
<feature type="region of interest" description="Disordered" evidence="1">
    <location>
        <begin position="54"/>
        <end position="73"/>
    </location>
</feature>
<evidence type="ECO:0000256" key="1">
    <source>
        <dbReference type="SAM" id="MobiDB-lite"/>
    </source>
</evidence>
<comment type="caution">
    <text evidence="2">The sequence shown here is derived from an EMBL/GenBank/DDBJ whole genome shotgun (WGS) entry which is preliminary data.</text>
</comment>
<reference evidence="2" key="1">
    <citation type="submission" date="2013-10" db="EMBL/GenBank/DDBJ databases">
        <title>Antibiotic resistance diversity of beta-lactamase producers in the General Hospital Vienna.</title>
        <authorList>
            <person name="Barisic I."/>
            <person name="Mitteregger D."/>
            <person name="Hirschl A.M."/>
            <person name="Noehammer C."/>
            <person name="Wiesinger-Mayr H."/>
        </authorList>
    </citation>
    <scope>NUCLEOTIDE SEQUENCE [LARGE SCALE GENOMIC DNA]</scope>
    <source>
        <strain evidence="2">IS43</strain>
    </source>
</reference>
<dbReference type="Proteomes" id="UP000019183">
    <property type="component" value="Unassembled WGS sequence"/>
</dbReference>
<keyword evidence="3" id="KW-1185">Reference proteome</keyword>
<evidence type="ECO:0000313" key="2">
    <source>
        <dbReference type="EMBL" id="CDL09292.1"/>
    </source>
</evidence>
<dbReference type="AlphaFoldDB" id="W1DKM0"/>